<accession>A0A6A6UDX4</accession>
<evidence type="ECO:0000256" key="10">
    <source>
        <dbReference type="PIRSR" id="PIRSR009449-1"/>
    </source>
</evidence>
<feature type="binding site" evidence="10">
    <location>
        <position position="387"/>
    </location>
    <ligand>
        <name>[4Fe-4S] cluster</name>
        <dbReference type="ChEBI" id="CHEBI:49883"/>
    </ligand>
</feature>
<dbReference type="GO" id="GO:0046872">
    <property type="term" value="F:metal ion binding"/>
    <property type="evidence" value="ECO:0007669"/>
    <property type="project" value="UniProtKB-UniRule"/>
</dbReference>
<keyword evidence="3 9" id="KW-0639">Primosome</keyword>
<dbReference type="Gene3D" id="1.20.930.80">
    <property type="match status" value="1"/>
</dbReference>
<evidence type="ECO:0000256" key="4">
    <source>
        <dbReference type="ARBA" id="ARBA00022705"/>
    </source>
</evidence>
<keyword evidence="6 9" id="KW-0408">Iron</keyword>
<dbReference type="InterPro" id="IPR007238">
    <property type="entry name" value="DNA_primase_lsu_euk/arc"/>
</dbReference>
<dbReference type="CDD" id="cd07322">
    <property type="entry name" value="PriL_PriS_Eukaryotic"/>
    <property type="match status" value="1"/>
</dbReference>
<comment type="function">
    <text evidence="9">DNA primase is the polymerase that synthesizes small RNA primers for the Okazaki fragments made during discontinuous DNA replication.</text>
</comment>
<dbReference type="PANTHER" id="PTHR10537">
    <property type="entry name" value="DNA PRIMASE LARGE SUBUNIT"/>
    <property type="match status" value="1"/>
</dbReference>
<dbReference type="Pfam" id="PF26466">
    <property type="entry name" value="DNA_primase_lrg_N"/>
    <property type="match status" value="1"/>
</dbReference>
<evidence type="ECO:0000256" key="5">
    <source>
        <dbReference type="ARBA" id="ARBA00022723"/>
    </source>
</evidence>
<evidence type="ECO:0000256" key="8">
    <source>
        <dbReference type="ARBA" id="ARBA00023125"/>
    </source>
</evidence>
<feature type="binding site" evidence="10">
    <location>
        <position position="404"/>
    </location>
    <ligand>
        <name>[4Fe-4S] cluster</name>
        <dbReference type="ChEBI" id="CHEBI:49883"/>
    </ligand>
</feature>
<evidence type="ECO:0000256" key="3">
    <source>
        <dbReference type="ARBA" id="ARBA00022515"/>
    </source>
</evidence>
<dbReference type="EMBL" id="MU004235">
    <property type="protein sequence ID" value="KAF2669667.1"/>
    <property type="molecule type" value="Genomic_DNA"/>
</dbReference>
<evidence type="ECO:0000256" key="7">
    <source>
        <dbReference type="ARBA" id="ARBA00023014"/>
    </source>
</evidence>
<evidence type="ECO:0000256" key="2">
    <source>
        <dbReference type="ARBA" id="ARBA00022485"/>
    </source>
</evidence>
<dbReference type="InterPro" id="IPR058560">
    <property type="entry name" value="DNA_primase_C"/>
</dbReference>
<dbReference type="PIRSF" id="PIRSF009449">
    <property type="entry name" value="DNA_primase_large_subunit"/>
    <property type="match status" value="1"/>
</dbReference>
<dbReference type="GO" id="GO:0005658">
    <property type="term" value="C:alpha DNA polymerase:primase complex"/>
    <property type="evidence" value="ECO:0007669"/>
    <property type="project" value="TreeGrafter"/>
</dbReference>
<feature type="binding site" evidence="10">
    <location>
        <position position="304"/>
    </location>
    <ligand>
        <name>[4Fe-4S] cluster</name>
        <dbReference type="ChEBI" id="CHEBI:49883"/>
    </ligand>
</feature>
<evidence type="ECO:0000313" key="12">
    <source>
        <dbReference type="EMBL" id="KAF2669667.1"/>
    </source>
</evidence>
<evidence type="ECO:0000256" key="6">
    <source>
        <dbReference type="ARBA" id="ARBA00023004"/>
    </source>
</evidence>
<name>A0A6A6UDX4_9PEZI</name>
<dbReference type="GO" id="GO:0051539">
    <property type="term" value="F:4 iron, 4 sulfur cluster binding"/>
    <property type="evidence" value="ECO:0007669"/>
    <property type="project" value="UniProtKB-UniRule"/>
</dbReference>
<keyword evidence="7 9" id="KW-0411">Iron-sulfur</keyword>
<reference evidence="12" key="1">
    <citation type="journal article" date="2020" name="Stud. Mycol.">
        <title>101 Dothideomycetes genomes: a test case for predicting lifestyles and emergence of pathogens.</title>
        <authorList>
            <person name="Haridas S."/>
            <person name="Albert R."/>
            <person name="Binder M."/>
            <person name="Bloem J."/>
            <person name="Labutti K."/>
            <person name="Salamov A."/>
            <person name="Andreopoulos B."/>
            <person name="Baker S."/>
            <person name="Barry K."/>
            <person name="Bills G."/>
            <person name="Bluhm B."/>
            <person name="Cannon C."/>
            <person name="Castanera R."/>
            <person name="Culley D."/>
            <person name="Daum C."/>
            <person name="Ezra D."/>
            <person name="Gonzalez J."/>
            <person name="Henrissat B."/>
            <person name="Kuo A."/>
            <person name="Liang C."/>
            <person name="Lipzen A."/>
            <person name="Lutzoni F."/>
            <person name="Magnuson J."/>
            <person name="Mondo S."/>
            <person name="Nolan M."/>
            <person name="Ohm R."/>
            <person name="Pangilinan J."/>
            <person name="Park H.-J."/>
            <person name="Ramirez L."/>
            <person name="Alfaro M."/>
            <person name="Sun H."/>
            <person name="Tritt A."/>
            <person name="Yoshinaga Y."/>
            <person name="Zwiers L.-H."/>
            <person name="Turgeon B."/>
            <person name="Goodwin S."/>
            <person name="Spatafora J."/>
            <person name="Crous P."/>
            <person name="Grigoriev I."/>
        </authorList>
    </citation>
    <scope>NUCLEOTIDE SEQUENCE</scope>
    <source>
        <strain evidence="12">CBS 115976</strain>
    </source>
</reference>
<dbReference type="PANTHER" id="PTHR10537:SF3">
    <property type="entry name" value="DNA PRIMASE LARGE SUBUNIT"/>
    <property type="match status" value="1"/>
</dbReference>
<keyword evidence="13" id="KW-1185">Reference proteome</keyword>
<dbReference type="FunFam" id="1.20.930.80:FF:000003">
    <property type="entry name" value="DNA primase large subunit"/>
    <property type="match status" value="1"/>
</dbReference>
<dbReference type="AlphaFoldDB" id="A0A6A6UDX4"/>
<dbReference type="Proteomes" id="UP000799302">
    <property type="component" value="Unassembled WGS sequence"/>
</dbReference>
<keyword evidence="4 9" id="KW-0235">DNA replication</keyword>
<comment type="similarity">
    <text evidence="1 9">Belongs to the eukaryotic-type primase large subunit family.</text>
</comment>
<evidence type="ECO:0000313" key="13">
    <source>
        <dbReference type="Proteomes" id="UP000799302"/>
    </source>
</evidence>
<feature type="domain" description="DNA primase large subunit C-terminal" evidence="11">
    <location>
        <begin position="299"/>
        <end position="481"/>
    </location>
</feature>
<proteinExistence type="inferred from homology"/>
<dbReference type="Pfam" id="PF04104">
    <property type="entry name" value="DNA_primase_lrg"/>
    <property type="match status" value="1"/>
</dbReference>
<feature type="binding site" evidence="10">
    <location>
        <position position="445"/>
    </location>
    <ligand>
        <name>[4Fe-4S] cluster</name>
        <dbReference type="ChEBI" id="CHEBI:49883"/>
    </ligand>
</feature>
<keyword evidence="2 9" id="KW-0004">4Fe-4S</keyword>
<dbReference type="OrthoDB" id="421393at2759"/>
<keyword evidence="8 9" id="KW-0238">DNA-binding</keyword>
<evidence type="ECO:0000259" key="11">
    <source>
        <dbReference type="Pfam" id="PF04104"/>
    </source>
</evidence>
<keyword evidence="5 9" id="KW-0479">Metal-binding</keyword>
<gene>
    <name evidence="12" type="ORF">BT63DRAFT_266491</name>
</gene>
<sequence length="518" mass="60413">MIRSDYNRPEIKKRATVDPKKRQFAPALFQNQEYAHRLNFYGLPPTANVTLEEFEEWAITRLKVLSELETCTFRNKNAEETLAYMTPILEKHLPLHSNSSRSSQLQAERRRDHYSHFILRLAFSSTEDLRRRFSRLETMLFRLRYRQDDDNRRERSEFINSLDFSWEIVDDKERAELGEQLKAATGSVFKKGDEEGYFKVDFEKVPELVEQRRCMLRRGMAYVPMREQMSLVVAEYTARLDRALDMTARELPRIDEDDRLSPILAHLSHSFTAPSASYDESNLPSSLHPTAANIDQLATHFPLCMSHLHTTLRTNAHLKHYGRLQYTLFLKGLGLSLDECVLFWRRSFRLMTDDKFTKEYKYNIRHAYGDVGGDANRRGRGYSPYSCQKLITEPLPGAGQSHGCPYRTFNVENLVSLLNAGGISDKEVVRGVREDVGKMRYHVACNRVFEHVHRKEIKDVKDKGTWGAAELDTLLHPNTYFKRSFMLKHLGDEDVQAEMKREKEGPMKREIESNGNEW</sequence>
<dbReference type="GO" id="GO:0003677">
    <property type="term" value="F:DNA binding"/>
    <property type="evidence" value="ECO:0007669"/>
    <property type="project" value="UniProtKB-UniRule"/>
</dbReference>
<evidence type="ECO:0000256" key="9">
    <source>
        <dbReference type="PIRNR" id="PIRNR009449"/>
    </source>
</evidence>
<dbReference type="InterPro" id="IPR016558">
    <property type="entry name" value="DNA_primase_lsu_euk"/>
</dbReference>
<evidence type="ECO:0000256" key="1">
    <source>
        <dbReference type="ARBA" id="ARBA00010564"/>
    </source>
</evidence>
<comment type="cofactor">
    <cofactor evidence="9">
        <name>[4Fe-4S] cluster</name>
        <dbReference type="ChEBI" id="CHEBI:49883"/>
    </cofactor>
    <text evidence="9">Binds 1 [4Fe-4S] cluster.</text>
</comment>
<organism evidence="12 13">
    <name type="scientific">Microthyrium microscopicum</name>
    <dbReference type="NCBI Taxonomy" id="703497"/>
    <lineage>
        <taxon>Eukaryota</taxon>
        <taxon>Fungi</taxon>
        <taxon>Dikarya</taxon>
        <taxon>Ascomycota</taxon>
        <taxon>Pezizomycotina</taxon>
        <taxon>Dothideomycetes</taxon>
        <taxon>Dothideomycetes incertae sedis</taxon>
        <taxon>Microthyriales</taxon>
        <taxon>Microthyriaceae</taxon>
        <taxon>Microthyrium</taxon>
    </lineage>
</organism>
<protein>
    <recommendedName>
        <fullName evidence="9">DNA primase large subunit</fullName>
    </recommendedName>
</protein>
<dbReference type="GO" id="GO:0006270">
    <property type="term" value="P:DNA replication initiation"/>
    <property type="evidence" value="ECO:0007669"/>
    <property type="project" value="TreeGrafter"/>
</dbReference>
<dbReference type="GO" id="GO:0006269">
    <property type="term" value="P:DNA replication, synthesis of primer"/>
    <property type="evidence" value="ECO:0007669"/>
    <property type="project" value="UniProtKB-KW"/>
</dbReference>